<dbReference type="InterPro" id="IPR029044">
    <property type="entry name" value="Nucleotide-diphossugar_trans"/>
</dbReference>
<organism evidence="1 2">
    <name type="scientific">Vibrio japonicus</name>
    <dbReference type="NCBI Taxonomy" id="1824638"/>
    <lineage>
        <taxon>Bacteria</taxon>
        <taxon>Pseudomonadati</taxon>
        <taxon>Pseudomonadota</taxon>
        <taxon>Gammaproteobacteria</taxon>
        <taxon>Vibrionales</taxon>
        <taxon>Vibrionaceae</taxon>
        <taxon>Vibrio</taxon>
    </lineage>
</organism>
<keyword evidence="2" id="KW-1185">Reference proteome</keyword>
<dbReference type="RefSeq" id="WP_257084219.1">
    <property type="nucleotide sequence ID" value="NZ_CP102096.1"/>
</dbReference>
<proteinExistence type="predicted"/>
<dbReference type="Proteomes" id="UP001058602">
    <property type="component" value="Chromosome 1"/>
</dbReference>
<protein>
    <recommendedName>
        <fullName evidence="3">Glycosyltransferase 2-like domain-containing protein</fullName>
    </recommendedName>
</protein>
<gene>
    <name evidence="1" type="ORF">NP165_12420</name>
</gene>
<accession>A0ABY5LHP8</accession>
<dbReference type="EMBL" id="CP102096">
    <property type="protein sequence ID" value="UUM30471.1"/>
    <property type="molecule type" value="Genomic_DNA"/>
</dbReference>
<evidence type="ECO:0008006" key="3">
    <source>
        <dbReference type="Google" id="ProtNLM"/>
    </source>
</evidence>
<reference evidence="1" key="1">
    <citation type="submission" date="2022-07" db="EMBL/GenBank/DDBJ databases">
        <title>Complete genome of Vibrio japonicus strain JCM 31412T and phylogenomic assessment of the Nereis clade of the genus Vibrio.</title>
        <authorList>
            <person name="Shlafstein M.D."/>
            <person name="Emsley S.A."/>
            <person name="Ushijima B."/>
            <person name="Videau P."/>
            <person name="Saw J.H."/>
        </authorList>
    </citation>
    <scope>NUCLEOTIDE SEQUENCE</scope>
    <source>
        <strain evidence="1">JCM 31412</strain>
    </source>
</reference>
<evidence type="ECO:0000313" key="1">
    <source>
        <dbReference type="EMBL" id="UUM30471.1"/>
    </source>
</evidence>
<dbReference type="SUPFAM" id="SSF53448">
    <property type="entry name" value="Nucleotide-diphospho-sugar transferases"/>
    <property type="match status" value="1"/>
</dbReference>
<evidence type="ECO:0000313" key="2">
    <source>
        <dbReference type="Proteomes" id="UP001058602"/>
    </source>
</evidence>
<dbReference type="Gene3D" id="3.90.550.10">
    <property type="entry name" value="Spore Coat Polysaccharide Biosynthesis Protein SpsA, Chain A"/>
    <property type="match status" value="1"/>
</dbReference>
<name>A0ABY5LHP8_9VIBR</name>
<sequence>MTLDVLISTFSDRITKLSLPDKKEGVRYIIVHQKFRTVRILPNDILKRSDVKYIQTETVGLTRSRNIALMSSDADLKLIADDDINFFPKFDDIIKNNYQKYKFDIGIFKVKSIGSESEFRKYPSKNKWYNRVDCLNVCSIEMVITKNCNIKFDERFGIGGKYLCGEESIYLFDAKKHNKKIKYISSYIVAHPLESTVITGGVKVLKAKGAVLKYGFGKLLSLMLIIKLSVMSRFNDIYCINRIDVFKKMMAGWYED</sequence>